<accession>A0ABP7G5P2</accession>
<organism evidence="1 2">
    <name type="scientific">Flavobacterium ginsengisoli</name>
    <dbReference type="NCBI Taxonomy" id="871694"/>
    <lineage>
        <taxon>Bacteria</taxon>
        <taxon>Pseudomonadati</taxon>
        <taxon>Bacteroidota</taxon>
        <taxon>Flavobacteriia</taxon>
        <taxon>Flavobacteriales</taxon>
        <taxon>Flavobacteriaceae</taxon>
        <taxon>Flavobacterium</taxon>
    </lineage>
</organism>
<sequence length="50" mass="5529">MPAFDANEYSKKIESNNLSDGLMDSFALEALKMAVAVGNRKSSRNLRHNS</sequence>
<gene>
    <name evidence="1" type="ORF">GCM10022422_45210</name>
</gene>
<evidence type="ECO:0000313" key="1">
    <source>
        <dbReference type="EMBL" id="GAA3754116.1"/>
    </source>
</evidence>
<dbReference type="Proteomes" id="UP001501367">
    <property type="component" value="Unassembled WGS sequence"/>
</dbReference>
<keyword evidence="2" id="KW-1185">Reference proteome</keyword>
<reference evidence="2" key="1">
    <citation type="journal article" date="2019" name="Int. J. Syst. Evol. Microbiol.">
        <title>The Global Catalogue of Microorganisms (GCM) 10K type strain sequencing project: providing services to taxonomists for standard genome sequencing and annotation.</title>
        <authorList>
            <consortium name="The Broad Institute Genomics Platform"/>
            <consortium name="The Broad Institute Genome Sequencing Center for Infectious Disease"/>
            <person name="Wu L."/>
            <person name="Ma J."/>
        </authorList>
    </citation>
    <scope>NUCLEOTIDE SEQUENCE [LARGE SCALE GENOMIC DNA]</scope>
    <source>
        <strain evidence="2">JCM 17336</strain>
    </source>
</reference>
<name>A0ABP7G5P2_9FLAO</name>
<dbReference type="EMBL" id="BAABDT010000008">
    <property type="protein sequence ID" value="GAA3754116.1"/>
    <property type="molecule type" value="Genomic_DNA"/>
</dbReference>
<evidence type="ECO:0000313" key="2">
    <source>
        <dbReference type="Proteomes" id="UP001501367"/>
    </source>
</evidence>
<protein>
    <submittedName>
        <fullName evidence="1">Uncharacterized protein</fullName>
    </submittedName>
</protein>
<proteinExistence type="predicted"/>
<comment type="caution">
    <text evidence="1">The sequence shown here is derived from an EMBL/GenBank/DDBJ whole genome shotgun (WGS) entry which is preliminary data.</text>
</comment>
<dbReference type="RefSeq" id="WP_198858523.1">
    <property type="nucleotide sequence ID" value="NZ_BAABDT010000008.1"/>
</dbReference>